<reference evidence="5" key="1">
    <citation type="submission" date="2017-05" db="EMBL/GenBank/DDBJ databases">
        <title>Complete and WGS of Bordetella genogroups.</title>
        <authorList>
            <person name="Spilker T."/>
            <person name="Lipuma J."/>
        </authorList>
    </citation>
    <scope>NUCLEOTIDE SEQUENCE [LARGE SCALE GENOMIC DNA]</scope>
    <source>
        <strain evidence="5">AU8856</strain>
    </source>
</reference>
<name>A0A261UFS9_9BORD</name>
<sequence length="452" mass="47218">MNATTLIGQFAEFAAGTAVADVPASAVDQARLCLVDWFAVGIGAAGDAQAAAVAKALEQRQDNRRGAATLLTGGQASAADAALGNGVFSHILDFDDTHVPSILHGSGPLWAALLAVGETHGIAEDRLLSGFAVGFQAGARLGSQGLGERLTRQGWHATPVLGRVAAAAAISHARQFDPVTAAHAIALAASQATGFTRSFGSMAKPLNAGRAASDAVLAADLAHASVQGPLGILDGPDGLVQTLLQDHGLTLDHAVQGLSEPPWEVSRNSFKPYASCQLTHAAIDAARALSRQCAPQRLRGIRAHIHPLALKIAGRATARTSAEAKFSLRFCIALGLSGYPGSMHDFGDERISDPALQSLAGKVELIADTTQTRTSARLEIVDDDGHEAVHSIPHAFGSIENPMRWEHLERKFFDLVHDRLPADRAPALFDTLSNFGQPGGLAYGMSLLRPGE</sequence>
<evidence type="ECO:0000313" key="4">
    <source>
        <dbReference type="EMBL" id="OZI60789.1"/>
    </source>
</evidence>
<evidence type="ECO:0000259" key="2">
    <source>
        <dbReference type="Pfam" id="PF03972"/>
    </source>
</evidence>
<accession>A0A261UFS9</accession>
<gene>
    <name evidence="4" type="ORF">CAL28_15530</name>
</gene>
<dbReference type="InterPro" id="IPR042183">
    <property type="entry name" value="MmgE/PrpD_sf_1"/>
</dbReference>
<dbReference type="EMBL" id="NEVS01000004">
    <property type="protein sequence ID" value="OZI60789.1"/>
    <property type="molecule type" value="Genomic_DNA"/>
</dbReference>
<evidence type="ECO:0008006" key="6">
    <source>
        <dbReference type="Google" id="ProtNLM"/>
    </source>
</evidence>
<comment type="caution">
    <text evidence="4">The sequence shown here is derived from an EMBL/GenBank/DDBJ whole genome shotgun (WGS) entry which is preliminary data.</text>
</comment>
<evidence type="ECO:0000313" key="5">
    <source>
        <dbReference type="Proteomes" id="UP000215767"/>
    </source>
</evidence>
<dbReference type="PANTHER" id="PTHR16943:SF8">
    <property type="entry name" value="2-METHYLCITRATE DEHYDRATASE"/>
    <property type="match status" value="1"/>
</dbReference>
<dbReference type="InterPro" id="IPR042188">
    <property type="entry name" value="MmgE/PrpD_sf_2"/>
</dbReference>
<evidence type="ECO:0000256" key="1">
    <source>
        <dbReference type="ARBA" id="ARBA00006174"/>
    </source>
</evidence>
<dbReference type="SUPFAM" id="SSF103378">
    <property type="entry name" value="2-methylcitrate dehydratase PrpD"/>
    <property type="match status" value="1"/>
</dbReference>
<dbReference type="PANTHER" id="PTHR16943">
    <property type="entry name" value="2-METHYLCITRATE DEHYDRATASE-RELATED"/>
    <property type="match status" value="1"/>
</dbReference>
<dbReference type="InterPro" id="IPR005656">
    <property type="entry name" value="MmgE_PrpD"/>
</dbReference>
<dbReference type="GO" id="GO:0016829">
    <property type="term" value="F:lyase activity"/>
    <property type="evidence" value="ECO:0007669"/>
    <property type="project" value="InterPro"/>
</dbReference>
<keyword evidence="5" id="KW-1185">Reference proteome</keyword>
<dbReference type="Proteomes" id="UP000215767">
    <property type="component" value="Unassembled WGS sequence"/>
</dbReference>
<proteinExistence type="inferred from homology"/>
<dbReference type="OrthoDB" id="9797528at2"/>
<evidence type="ECO:0000259" key="3">
    <source>
        <dbReference type="Pfam" id="PF19305"/>
    </source>
</evidence>
<organism evidence="4 5">
    <name type="scientific">Bordetella genomosp. 11</name>
    <dbReference type="NCBI Taxonomy" id="1416808"/>
    <lineage>
        <taxon>Bacteria</taxon>
        <taxon>Pseudomonadati</taxon>
        <taxon>Pseudomonadota</taxon>
        <taxon>Betaproteobacteria</taxon>
        <taxon>Burkholderiales</taxon>
        <taxon>Alcaligenaceae</taxon>
        <taxon>Bordetella</taxon>
    </lineage>
</organism>
<feature type="domain" description="MmgE/PrpD C-terminal" evidence="3">
    <location>
        <begin position="273"/>
        <end position="424"/>
    </location>
</feature>
<dbReference type="Pfam" id="PF03972">
    <property type="entry name" value="MmgE_PrpD_N"/>
    <property type="match status" value="1"/>
</dbReference>
<dbReference type="Gene3D" id="3.30.1330.120">
    <property type="entry name" value="2-methylcitrate dehydratase PrpD"/>
    <property type="match status" value="1"/>
</dbReference>
<feature type="domain" description="MmgE/PrpD N-terminal" evidence="2">
    <location>
        <begin position="9"/>
        <end position="249"/>
    </location>
</feature>
<dbReference type="InterPro" id="IPR045337">
    <property type="entry name" value="MmgE_PrpD_C"/>
</dbReference>
<dbReference type="Pfam" id="PF19305">
    <property type="entry name" value="MmgE_PrpD_C"/>
    <property type="match status" value="1"/>
</dbReference>
<comment type="similarity">
    <text evidence="1">Belongs to the PrpD family.</text>
</comment>
<dbReference type="RefSeq" id="WP_094842195.1">
    <property type="nucleotide sequence ID" value="NZ_NEVS01000004.1"/>
</dbReference>
<protein>
    <recommendedName>
        <fullName evidence="6">2-methylcitrate dehydratase</fullName>
    </recommendedName>
</protein>
<dbReference type="InterPro" id="IPR036148">
    <property type="entry name" value="MmgE/PrpD_sf"/>
</dbReference>
<dbReference type="Gene3D" id="1.10.4100.10">
    <property type="entry name" value="2-methylcitrate dehydratase PrpD"/>
    <property type="match status" value="1"/>
</dbReference>
<dbReference type="InterPro" id="IPR045336">
    <property type="entry name" value="MmgE_PrpD_N"/>
</dbReference>
<dbReference type="AlphaFoldDB" id="A0A261UFS9"/>